<accession>G7JD41</accession>
<dbReference type="Gene3D" id="3.40.50.1000">
    <property type="entry name" value="HAD superfamily/HAD-like"/>
    <property type="match status" value="1"/>
</dbReference>
<dbReference type="InterPro" id="IPR023214">
    <property type="entry name" value="HAD_sf"/>
</dbReference>
<dbReference type="GO" id="GO:0004805">
    <property type="term" value="F:trehalose-phosphatase activity"/>
    <property type="evidence" value="ECO:0007669"/>
    <property type="project" value="UniProtKB-EC"/>
</dbReference>
<reference evidence="5 7" key="2">
    <citation type="journal article" date="2014" name="BMC Genomics">
        <title>An improved genome release (version Mt4.0) for the model legume Medicago truncatula.</title>
        <authorList>
            <person name="Tang H."/>
            <person name="Krishnakumar V."/>
            <person name="Bidwell S."/>
            <person name="Rosen B."/>
            <person name="Chan A."/>
            <person name="Zhou S."/>
            <person name="Gentzbittel L."/>
            <person name="Childs K.L."/>
            <person name="Yandell M."/>
            <person name="Gundlach H."/>
            <person name="Mayer K.F."/>
            <person name="Schwartz D.C."/>
            <person name="Town C.D."/>
        </authorList>
    </citation>
    <scope>GENOME REANNOTATION</scope>
    <source>
        <strain evidence="6 7">cv. Jemalong A17</strain>
    </source>
</reference>
<dbReference type="Proteomes" id="UP000002051">
    <property type="component" value="Chromosome 4"/>
</dbReference>
<dbReference type="InterPro" id="IPR003337">
    <property type="entry name" value="Trehalose_PPase"/>
</dbReference>
<dbReference type="AlphaFoldDB" id="G7JD41"/>
<comment type="catalytic activity">
    <reaction evidence="1">
        <text>alpha,alpha-trehalose 6-phosphate + H2O = alpha,alpha-trehalose + phosphate</text>
        <dbReference type="Rhea" id="RHEA:23420"/>
        <dbReference type="ChEBI" id="CHEBI:15377"/>
        <dbReference type="ChEBI" id="CHEBI:16551"/>
        <dbReference type="ChEBI" id="CHEBI:43474"/>
        <dbReference type="ChEBI" id="CHEBI:58429"/>
        <dbReference type="EC" id="3.1.3.12"/>
    </reaction>
</comment>
<keyword evidence="7" id="KW-1185">Reference proteome</keyword>
<dbReference type="SUPFAM" id="SSF56784">
    <property type="entry name" value="HAD-like"/>
    <property type="match status" value="1"/>
</dbReference>
<comment type="function">
    <text evidence="4">Removes the phosphate from trehalose 6-phosphate to produce free trehalose. Trehalose accumulation in plant may improve abiotic stress tolerance.</text>
</comment>
<dbReference type="EnsemblPlants" id="AES92379">
    <property type="protein sequence ID" value="AES92379"/>
    <property type="gene ID" value="MTR_4g128870"/>
</dbReference>
<dbReference type="GO" id="GO:0005992">
    <property type="term" value="P:trehalose biosynthetic process"/>
    <property type="evidence" value="ECO:0007669"/>
    <property type="project" value="InterPro"/>
</dbReference>
<evidence type="ECO:0000313" key="5">
    <source>
        <dbReference type="EMBL" id="AES92379.1"/>
    </source>
</evidence>
<dbReference type="PaxDb" id="3880-AES92379"/>
<dbReference type="STRING" id="3880.G7JD41"/>
<dbReference type="PANTHER" id="PTHR43768:SF32">
    <property type="entry name" value="TREHALOSE-PHOSPHATE PHOSPHATASE C-RELATED"/>
    <property type="match status" value="1"/>
</dbReference>
<sequence length="92" mass="10496">MYNTNGKQTAVFLDYDGTFSPIVADPDKAYMSKKDLARHFPMAFVSGRWLDKLCWLNYTGSHGMDIKGPTNRRSNKKSASEFLPIINEVRSF</sequence>
<dbReference type="EMBL" id="CM001220">
    <property type="protein sequence ID" value="AES92379.1"/>
    <property type="molecule type" value="Genomic_DNA"/>
</dbReference>
<gene>
    <name evidence="5" type="ordered locus">MTR_4g128870</name>
</gene>
<evidence type="ECO:0000313" key="6">
    <source>
        <dbReference type="EnsemblPlants" id="AES92379"/>
    </source>
</evidence>
<dbReference type="PANTHER" id="PTHR43768">
    <property type="entry name" value="TREHALOSE 6-PHOSPHATE PHOSPHATASE"/>
    <property type="match status" value="1"/>
</dbReference>
<organism evidence="5 7">
    <name type="scientific">Medicago truncatula</name>
    <name type="common">Barrel medic</name>
    <name type="synonym">Medicago tribuloides</name>
    <dbReference type="NCBI Taxonomy" id="3880"/>
    <lineage>
        <taxon>Eukaryota</taxon>
        <taxon>Viridiplantae</taxon>
        <taxon>Streptophyta</taxon>
        <taxon>Embryophyta</taxon>
        <taxon>Tracheophyta</taxon>
        <taxon>Spermatophyta</taxon>
        <taxon>Magnoliopsida</taxon>
        <taxon>eudicotyledons</taxon>
        <taxon>Gunneridae</taxon>
        <taxon>Pentapetalae</taxon>
        <taxon>rosids</taxon>
        <taxon>fabids</taxon>
        <taxon>Fabales</taxon>
        <taxon>Fabaceae</taxon>
        <taxon>Papilionoideae</taxon>
        <taxon>50 kb inversion clade</taxon>
        <taxon>NPAAA clade</taxon>
        <taxon>Hologalegina</taxon>
        <taxon>IRL clade</taxon>
        <taxon>Trifolieae</taxon>
        <taxon>Medicago</taxon>
    </lineage>
</organism>
<evidence type="ECO:0000256" key="4">
    <source>
        <dbReference type="ARBA" id="ARBA00025274"/>
    </source>
</evidence>
<proteinExistence type="predicted"/>
<dbReference type="Pfam" id="PF02358">
    <property type="entry name" value="Trehalose_PPase"/>
    <property type="match status" value="1"/>
</dbReference>
<reference evidence="5 7" key="1">
    <citation type="journal article" date="2011" name="Nature">
        <title>The Medicago genome provides insight into the evolution of rhizobial symbioses.</title>
        <authorList>
            <person name="Young N.D."/>
            <person name="Debelle F."/>
            <person name="Oldroyd G.E."/>
            <person name="Geurts R."/>
            <person name="Cannon S.B."/>
            <person name="Udvardi M.K."/>
            <person name="Benedito V.A."/>
            <person name="Mayer K.F."/>
            <person name="Gouzy J."/>
            <person name="Schoof H."/>
            <person name="Van de Peer Y."/>
            <person name="Proost S."/>
            <person name="Cook D.R."/>
            <person name="Meyers B.C."/>
            <person name="Spannagl M."/>
            <person name="Cheung F."/>
            <person name="De Mita S."/>
            <person name="Krishnakumar V."/>
            <person name="Gundlach H."/>
            <person name="Zhou S."/>
            <person name="Mudge J."/>
            <person name="Bharti A.K."/>
            <person name="Murray J.D."/>
            <person name="Naoumkina M.A."/>
            <person name="Rosen B."/>
            <person name="Silverstein K.A."/>
            <person name="Tang H."/>
            <person name="Rombauts S."/>
            <person name="Zhao P.X."/>
            <person name="Zhou P."/>
            <person name="Barbe V."/>
            <person name="Bardou P."/>
            <person name="Bechner M."/>
            <person name="Bellec A."/>
            <person name="Berger A."/>
            <person name="Berges H."/>
            <person name="Bidwell S."/>
            <person name="Bisseling T."/>
            <person name="Choisne N."/>
            <person name="Couloux A."/>
            <person name="Denny R."/>
            <person name="Deshpande S."/>
            <person name="Dai X."/>
            <person name="Doyle J.J."/>
            <person name="Dudez A.M."/>
            <person name="Farmer A.D."/>
            <person name="Fouteau S."/>
            <person name="Franken C."/>
            <person name="Gibelin C."/>
            <person name="Gish J."/>
            <person name="Goldstein S."/>
            <person name="Gonzalez A.J."/>
            <person name="Green P.J."/>
            <person name="Hallab A."/>
            <person name="Hartog M."/>
            <person name="Hua A."/>
            <person name="Humphray S.J."/>
            <person name="Jeong D.H."/>
            <person name="Jing Y."/>
            <person name="Jocker A."/>
            <person name="Kenton S.M."/>
            <person name="Kim D.J."/>
            <person name="Klee K."/>
            <person name="Lai H."/>
            <person name="Lang C."/>
            <person name="Lin S."/>
            <person name="Macmil S.L."/>
            <person name="Magdelenat G."/>
            <person name="Matthews L."/>
            <person name="McCorrison J."/>
            <person name="Monaghan E.L."/>
            <person name="Mun J.H."/>
            <person name="Najar F.Z."/>
            <person name="Nicholson C."/>
            <person name="Noirot C."/>
            <person name="O'Bleness M."/>
            <person name="Paule C.R."/>
            <person name="Poulain J."/>
            <person name="Prion F."/>
            <person name="Qin B."/>
            <person name="Qu C."/>
            <person name="Retzel E.F."/>
            <person name="Riddle C."/>
            <person name="Sallet E."/>
            <person name="Samain S."/>
            <person name="Samson N."/>
            <person name="Sanders I."/>
            <person name="Saurat O."/>
            <person name="Scarpelli C."/>
            <person name="Schiex T."/>
            <person name="Segurens B."/>
            <person name="Severin A.J."/>
            <person name="Sherrier D.J."/>
            <person name="Shi R."/>
            <person name="Sims S."/>
            <person name="Singer S.R."/>
            <person name="Sinharoy S."/>
            <person name="Sterck L."/>
            <person name="Viollet A."/>
            <person name="Wang B.B."/>
            <person name="Wang K."/>
            <person name="Wang M."/>
            <person name="Wang X."/>
            <person name="Warfsmann J."/>
            <person name="Weissenbach J."/>
            <person name="White D.D."/>
            <person name="White J.D."/>
            <person name="Wiley G.B."/>
            <person name="Wincker P."/>
            <person name="Xing Y."/>
            <person name="Yang L."/>
            <person name="Yao Z."/>
            <person name="Ying F."/>
            <person name="Zhai J."/>
            <person name="Zhou L."/>
            <person name="Zuber A."/>
            <person name="Denarie J."/>
            <person name="Dixon R.A."/>
            <person name="May G.D."/>
            <person name="Schwartz D.C."/>
            <person name="Rogers J."/>
            <person name="Quetier F."/>
            <person name="Town C.D."/>
            <person name="Roe B.A."/>
        </authorList>
    </citation>
    <scope>NUCLEOTIDE SEQUENCE [LARGE SCALE GENOMIC DNA]</scope>
    <source>
        <strain evidence="5">A17</strain>
        <strain evidence="6 7">cv. Jemalong A17</strain>
    </source>
</reference>
<comment type="cofactor">
    <cofactor evidence="2">
        <name>a divalent metal cation</name>
        <dbReference type="ChEBI" id="CHEBI:60240"/>
    </cofactor>
</comment>
<dbReference type="HOGENOM" id="CLU_2416626_0_0_1"/>
<protein>
    <submittedName>
        <fullName evidence="5">Trehalose-phosphate phosphatase</fullName>
    </submittedName>
</protein>
<name>G7JD41_MEDTR</name>
<evidence type="ECO:0000313" key="7">
    <source>
        <dbReference type="Proteomes" id="UP000002051"/>
    </source>
</evidence>
<dbReference type="eggNOG" id="KOG1050">
    <property type="taxonomic scope" value="Eukaryota"/>
</dbReference>
<evidence type="ECO:0000256" key="3">
    <source>
        <dbReference type="ARBA" id="ARBA00022801"/>
    </source>
</evidence>
<evidence type="ECO:0000256" key="1">
    <source>
        <dbReference type="ARBA" id="ARBA00000500"/>
    </source>
</evidence>
<dbReference type="InterPro" id="IPR044651">
    <property type="entry name" value="OTSB-like"/>
</dbReference>
<dbReference type="InterPro" id="IPR036412">
    <property type="entry name" value="HAD-like_sf"/>
</dbReference>
<keyword evidence="3" id="KW-0378">Hydrolase</keyword>
<reference evidence="6" key="3">
    <citation type="submission" date="2015-04" db="UniProtKB">
        <authorList>
            <consortium name="EnsemblPlants"/>
        </authorList>
    </citation>
    <scope>IDENTIFICATION</scope>
    <source>
        <strain evidence="6">cv. Jemalong A17</strain>
    </source>
</reference>
<evidence type="ECO:0000256" key="2">
    <source>
        <dbReference type="ARBA" id="ARBA00001968"/>
    </source>
</evidence>